<protein>
    <submittedName>
        <fullName evidence="1">Uncharacterized protein</fullName>
    </submittedName>
</protein>
<proteinExistence type="predicted"/>
<organism evidence="1 2">
    <name type="scientific">Babjeviella inositovora NRRL Y-12698</name>
    <dbReference type="NCBI Taxonomy" id="984486"/>
    <lineage>
        <taxon>Eukaryota</taxon>
        <taxon>Fungi</taxon>
        <taxon>Dikarya</taxon>
        <taxon>Ascomycota</taxon>
        <taxon>Saccharomycotina</taxon>
        <taxon>Pichiomycetes</taxon>
        <taxon>Serinales incertae sedis</taxon>
        <taxon>Babjeviella</taxon>
    </lineage>
</organism>
<accession>A0A1E3QKM4</accession>
<name>A0A1E3QKM4_9ASCO</name>
<keyword evidence="2" id="KW-1185">Reference proteome</keyword>
<dbReference type="RefSeq" id="XP_018983332.1">
    <property type="nucleotide sequence ID" value="XM_019129689.1"/>
</dbReference>
<evidence type="ECO:0000313" key="1">
    <source>
        <dbReference type="EMBL" id="ODQ78004.1"/>
    </source>
</evidence>
<dbReference type="EMBL" id="KV454437">
    <property type="protein sequence ID" value="ODQ78004.1"/>
    <property type="molecule type" value="Genomic_DNA"/>
</dbReference>
<gene>
    <name evidence="1" type="ORF">BABINDRAFT_163051</name>
</gene>
<dbReference type="Proteomes" id="UP000094336">
    <property type="component" value="Unassembled WGS sequence"/>
</dbReference>
<dbReference type="GeneID" id="30147542"/>
<dbReference type="AlphaFoldDB" id="A0A1E3QKM4"/>
<evidence type="ECO:0000313" key="2">
    <source>
        <dbReference type="Proteomes" id="UP000094336"/>
    </source>
</evidence>
<sequence length="60" mass="6827">MLRVSVLIGNSENMCVNRRLLHFQDLMINNLSTGISMNASLSFRLEKLIKTVNQIMSESD</sequence>
<reference evidence="2" key="1">
    <citation type="submission" date="2016-05" db="EMBL/GenBank/DDBJ databases">
        <title>Comparative genomics of biotechnologically important yeasts.</title>
        <authorList>
            <consortium name="DOE Joint Genome Institute"/>
            <person name="Riley R."/>
            <person name="Haridas S."/>
            <person name="Wolfe K.H."/>
            <person name="Lopes M.R."/>
            <person name="Hittinger C.T."/>
            <person name="Goker M."/>
            <person name="Salamov A."/>
            <person name="Wisecaver J."/>
            <person name="Long T.M."/>
            <person name="Aerts A.L."/>
            <person name="Barry K."/>
            <person name="Choi C."/>
            <person name="Clum A."/>
            <person name="Coughlan A.Y."/>
            <person name="Deshpande S."/>
            <person name="Douglass A.P."/>
            <person name="Hanson S.J."/>
            <person name="Klenk H.-P."/>
            <person name="Labutti K."/>
            <person name="Lapidus A."/>
            <person name="Lindquist E."/>
            <person name="Lipzen A."/>
            <person name="Meier-Kolthoff J.P."/>
            <person name="Ohm R.A."/>
            <person name="Otillar R.P."/>
            <person name="Pangilinan J."/>
            <person name="Peng Y."/>
            <person name="Rokas A."/>
            <person name="Rosa C.A."/>
            <person name="Scheuner C."/>
            <person name="Sibirny A.A."/>
            <person name="Slot J.C."/>
            <person name="Stielow J.B."/>
            <person name="Sun H."/>
            <person name="Kurtzman C.P."/>
            <person name="Blackwell M."/>
            <person name="Grigoriev I.V."/>
            <person name="Jeffries T.W."/>
        </authorList>
    </citation>
    <scope>NUCLEOTIDE SEQUENCE [LARGE SCALE GENOMIC DNA]</scope>
    <source>
        <strain evidence="2">NRRL Y-12698</strain>
    </source>
</reference>